<evidence type="ECO:0000313" key="10">
    <source>
        <dbReference type="Proteomes" id="UP000046393"/>
    </source>
</evidence>
<evidence type="ECO:0000256" key="5">
    <source>
        <dbReference type="ARBA" id="ARBA00022737"/>
    </source>
</evidence>
<dbReference type="Pfam" id="PF09384">
    <property type="entry name" value="UTP15_C"/>
    <property type="match status" value="1"/>
</dbReference>
<keyword evidence="10" id="KW-1185">Reference proteome</keyword>
<proteinExistence type="predicted"/>
<dbReference type="Gene3D" id="2.130.10.10">
    <property type="entry name" value="YVTN repeat-like/Quinoprotein amine dehydrogenase"/>
    <property type="match status" value="2"/>
</dbReference>
<dbReference type="GO" id="GO:0005730">
    <property type="term" value="C:nucleolus"/>
    <property type="evidence" value="ECO:0007669"/>
    <property type="project" value="UniProtKB-SubCell"/>
</dbReference>
<dbReference type="SMART" id="SM00320">
    <property type="entry name" value="WD40"/>
    <property type="match status" value="6"/>
</dbReference>
<evidence type="ECO:0000256" key="8">
    <source>
        <dbReference type="PROSITE-ProRule" id="PRU00221"/>
    </source>
</evidence>
<evidence type="ECO:0000256" key="2">
    <source>
        <dbReference type="ARBA" id="ARBA00018260"/>
    </source>
</evidence>
<dbReference type="Pfam" id="PF00400">
    <property type="entry name" value="WD40"/>
    <property type="match status" value="4"/>
</dbReference>
<evidence type="ECO:0000256" key="6">
    <source>
        <dbReference type="ARBA" id="ARBA00023242"/>
    </source>
</evidence>
<dbReference type="InterPro" id="IPR001680">
    <property type="entry name" value="WD40_rpt"/>
</dbReference>
<dbReference type="PROSITE" id="PS50294">
    <property type="entry name" value="WD_REPEATS_REGION"/>
    <property type="match status" value="2"/>
</dbReference>
<dbReference type="WBParaSite" id="SMUV_0000421101-mRNA-1">
    <property type="protein sequence ID" value="SMUV_0000421101-mRNA-1"/>
    <property type="gene ID" value="SMUV_0000421101"/>
</dbReference>
<organism evidence="10 11">
    <name type="scientific">Syphacia muris</name>
    <dbReference type="NCBI Taxonomy" id="451379"/>
    <lineage>
        <taxon>Eukaryota</taxon>
        <taxon>Metazoa</taxon>
        <taxon>Ecdysozoa</taxon>
        <taxon>Nematoda</taxon>
        <taxon>Chromadorea</taxon>
        <taxon>Rhabditida</taxon>
        <taxon>Spirurina</taxon>
        <taxon>Oxyuridomorpha</taxon>
        <taxon>Oxyuroidea</taxon>
        <taxon>Oxyuridae</taxon>
        <taxon>Syphacia</taxon>
    </lineage>
</organism>
<feature type="repeat" description="WD" evidence="8">
    <location>
        <begin position="248"/>
        <end position="289"/>
    </location>
</feature>
<keyword evidence="3" id="KW-0698">rRNA processing</keyword>
<dbReference type="InterPro" id="IPR018983">
    <property type="entry name" value="U3_snoRNA-assocProt_15_C"/>
</dbReference>
<dbReference type="PANTHER" id="PTHR19924">
    <property type="entry name" value="UTP15 U3 SMALL NUCLEOLAR RNA-ASSOCIATED PROTEIN 15 FAMILY MEMBER"/>
    <property type="match status" value="1"/>
</dbReference>
<feature type="domain" description="U3 small nucleolar RNA-associated protein 15 C-terminal" evidence="9">
    <location>
        <begin position="373"/>
        <end position="512"/>
    </location>
</feature>
<dbReference type="STRING" id="451379.A0A0N5AIG5"/>
<evidence type="ECO:0000256" key="3">
    <source>
        <dbReference type="ARBA" id="ARBA00022552"/>
    </source>
</evidence>
<dbReference type="InterPro" id="IPR036322">
    <property type="entry name" value="WD40_repeat_dom_sf"/>
</dbReference>
<evidence type="ECO:0000256" key="7">
    <source>
        <dbReference type="ARBA" id="ARBA00045437"/>
    </source>
</evidence>
<dbReference type="GO" id="GO:0045943">
    <property type="term" value="P:positive regulation of transcription by RNA polymerase I"/>
    <property type="evidence" value="ECO:0007669"/>
    <property type="project" value="TreeGrafter"/>
</dbReference>
<protein>
    <recommendedName>
        <fullName evidence="2">U3 small nucleolar RNA-associated protein 15 homolog</fullName>
    </recommendedName>
</protein>
<evidence type="ECO:0000256" key="1">
    <source>
        <dbReference type="ARBA" id="ARBA00004604"/>
    </source>
</evidence>
<keyword evidence="4 8" id="KW-0853">WD repeat</keyword>
<keyword evidence="5" id="KW-0677">Repeat</keyword>
<name>A0A0N5AIG5_9BILA</name>
<evidence type="ECO:0000256" key="4">
    <source>
        <dbReference type="ARBA" id="ARBA00022574"/>
    </source>
</evidence>
<feature type="repeat" description="WD" evidence="8">
    <location>
        <begin position="117"/>
        <end position="150"/>
    </location>
</feature>
<dbReference type="InterPro" id="IPR015943">
    <property type="entry name" value="WD40/YVTN_repeat-like_dom_sf"/>
</dbReference>
<keyword evidence="6" id="KW-0539">Nucleus</keyword>
<comment type="function">
    <text evidence="7">Ribosome biogenesis factor. Involved in nucleolar processing of pre-18S ribosomal RNA. Required for optimal pre-ribosomal RNA transcription by RNA polymerase I. Part of the small subunit (SSU) processome, first precursor of the small eukaryotic ribosomal subunit. During the assembly of the SSU processome in the nucleolus, many ribosome biogenesis factors, an RNA chaperone and ribosomal proteins associate with the nascent pre-rRNA and work in concert to generate RNA folding, modifications, rearrangements and cleavage as well as targeted degradation of pre-ribosomal RNA by the RNA exosome.</text>
</comment>
<dbReference type="PANTHER" id="PTHR19924:SF26">
    <property type="entry name" value="U3 SMALL NUCLEOLAR RNA-ASSOCIATED PROTEIN 15 HOMOLOG"/>
    <property type="match status" value="1"/>
</dbReference>
<dbReference type="Proteomes" id="UP000046393">
    <property type="component" value="Unplaced"/>
</dbReference>
<dbReference type="AlphaFoldDB" id="A0A0N5AIG5"/>
<evidence type="ECO:0000313" key="11">
    <source>
        <dbReference type="WBParaSite" id="SMUV_0000421101-mRNA-1"/>
    </source>
</evidence>
<comment type="subcellular location">
    <subcellularLocation>
        <location evidence="1">Nucleus</location>
        <location evidence="1">Nucleolus</location>
    </subcellularLocation>
</comment>
<accession>A0A0N5AIG5</accession>
<sequence length="550" mass="60914">MAQPYKPLHRIINPKIQTKLKEDQLAVFQEPGNMTSVAFSTSEADYVASTSSIRLSVFDVSVCEPVTVCSRFKEAIYCVTYRKDGKLLAVGGQDGRVRIFDAFKSGTIGNKAPLRTYKSHSCPVHAVLFTASGKNLIAMGDDGSIKVYDIMEVKATPIKVINGAHSDHIRCGDASKTTDYLFASGSYDHTAKVWNLVAENDDPLVSVDHGCPLESILFVPGDSLLITAGGQFVKFWAVTVGGKLLQTLHNHHKTVTSLCLASDGTKLLTGGLDKKINVYRLNTGDFSLAHTFSLPAPVYALSVSINDNYMVVGMGNLLGVFRREAAGALETTLSEAKSLGYGLEYQRRKKEEAVTDMKQQQRGEALQNVKITAPQPLKVHGGRINDLLRQFKHWKAVDVLFRNPHFVASNPDVIVSAFREIYDRQALCAALAGRDVDTLRPLLLFLCKYLFRPRYFDVLFVVTQTFLVRNVYADEQLDIKVTRALRKLLDAVGREISLQKNLHQVCGQLEVLFTASRRHHITSHSRDEVFGDVTVSPLPFVSTFCDVLSI</sequence>
<dbReference type="SUPFAM" id="SSF50978">
    <property type="entry name" value="WD40 repeat-like"/>
    <property type="match status" value="1"/>
</dbReference>
<dbReference type="GO" id="GO:0006364">
    <property type="term" value="P:rRNA processing"/>
    <property type="evidence" value="ECO:0007669"/>
    <property type="project" value="UniProtKB-KW"/>
</dbReference>
<evidence type="ECO:0000259" key="9">
    <source>
        <dbReference type="Pfam" id="PF09384"/>
    </source>
</evidence>
<dbReference type="PROSITE" id="PS50082">
    <property type="entry name" value="WD_REPEATS_2"/>
    <property type="match status" value="2"/>
</dbReference>
<reference evidence="11" key="1">
    <citation type="submission" date="2016-04" db="UniProtKB">
        <authorList>
            <consortium name="WormBaseParasite"/>
        </authorList>
    </citation>
    <scope>IDENTIFICATION</scope>
</reference>